<gene>
    <name evidence="2" type="ORF">THAOC_20759</name>
</gene>
<evidence type="ECO:0000313" key="3">
    <source>
        <dbReference type="Proteomes" id="UP000266841"/>
    </source>
</evidence>
<evidence type="ECO:0000256" key="1">
    <source>
        <dbReference type="SAM" id="MobiDB-lite"/>
    </source>
</evidence>
<reference evidence="2 3" key="1">
    <citation type="journal article" date="2012" name="Genome Biol.">
        <title>Genome and low-iron response of an oceanic diatom adapted to chronic iron limitation.</title>
        <authorList>
            <person name="Lommer M."/>
            <person name="Specht M."/>
            <person name="Roy A.S."/>
            <person name="Kraemer L."/>
            <person name="Andreson R."/>
            <person name="Gutowska M.A."/>
            <person name="Wolf J."/>
            <person name="Bergner S.V."/>
            <person name="Schilhabel M.B."/>
            <person name="Klostermeier U.C."/>
            <person name="Beiko R.G."/>
            <person name="Rosenstiel P."/>
            <person name="Hippler M."/>
            <person name="Laroche J."/>
        </authorList>
    </citation>
    <scope>NUCLEOTIDE SEQUENCE [LARGE SCALE GENOMIC DNA]</scope>
    <source>
        <strain evidence="2 3">CCMP1005</strain>
    </source>
</reference>
<accession>K0S1A7</accession>
<feature type="region of interest" description="Disordered" evidence="1">
    <location>
        <begin position="64"/>
        <end position="131"/>
    </location>
</feature>
<feature type="compositionally biased region" description="Basic and acidic residues" evidence="1">
    <location>
        <begin position="66"/>
        <end position="77"/>
    </location>
</feature>
<name>K0S1A7_THAOC</name>
<protein>
    <submittedName>
        <fullName evidence="2">Uncharacterized protein</fullName>
    </submittedName>
</protein>
<evidence type="ECO:0000313" key="2">
    <source>
        <dbReference type="EMBL" id="EJK59065.1"/>
    </source>
</evidence>
<comment type="caution">
    <text evidence="2">The sequence shown here is derived from an EMBL/GenBank/DDBJ whole genome shotgun (WGS) entry which is preliminary data.</text>
</comment>
<feature type="compositionally biased region" description="Basic and acidic residues" evidence="1">
    <location>
        <begin position="98"/>
        <end position="117"/>
    </location>
</feature>
<keyword evidence="3" id="KW-1185">Reference proteome</keyword>
<organism evidence="2 3">
    <name type="scientific">Thalassiosira oceanica</name>
    <name type="common">Marine diatom</name>
    <dbReference type="NCBI Taxonomy" id="159749"/>
    <lineage>
        <taxon>Eukaryota</taxon>
        <taxon>Sar</taxon>
        <taxon>Stramenopiles</taxon>
        <taxon>Ochrophyta</taxon>
        <taxon>Bacillariophyta</taxon>
        <taxon>Coscinodiscophyceae</taxon>
        <taxon>Thalassiosirophycidae</taxon>
        <taxon>Thalassiosirales</taxon>
        <taxon>Thalassiosiraceae</taxon>
        <taxon>Thalassiosira</taxon>
    </lineage>
</organism>
<proteinExistence type="predicted"/>
<feature type="non-terminal residue" evidence="2">
    <location>
        <position position="131"/>
    </location>
</feature>
<dbReference type="EMBL" id="AGNL01023727">
    <property type="protein sequence ID" value="EJK59065.1"/>
    <property type="molecule type" value="Genomic_DNA"/>
</dbReference>
<dbReference type="AlphaFoldDB" id="K0S1A7"/>
<dbReference type="Proteomes" id="UP000266841">
    <property type="component" value="Unassembled WGS sequence"/>
</dbReference>
<sequence length="131" mass="14561">MVLINRVLIIYPNTLTAATPQPPKGPRSPVSLLRPPAPSLIEQIVTDERTATAKDSVQEVYGRRHSVGERSADDLRPLQHHLGNWDVTARCRQSSSLADDRRADDDQAPRRPRRVDNEASTTKHCPIAPIS</sequence>